<name>A0A1J4JIH5_9EUKA</name>
<dbReference type="AlphaFoldDB" id="A0A1J4JIH5"/>
<comment type="caution">
    <text evidence="1">The sequence shown here is derived from an EMBL/GenBank/DDBJ whole genome shotgun (WGS) entry which is preliminary data.</text>
</comment>
<dbReference type="Proteomes" id="UP000179807">
    <property type="component" value="Unassembled WGS sequence"/>
</dbReference>
<dbReference type="GeneID" id="94844481"/>
<gene>
    <name evidence="1" type="ORF">TRFO_34642</name>
</gene>
<proteinExistence type="predicted"/>
<dbReference type="RefSeq" id="XP_068352129.1">
    <property type="nucleotide sequence ID" value="XM_068509777.1"/>
</dbReference>
<reference evidence="1" key="1">
    <citation type="submission" date="2016-10" db="EMBL/GenBank/DDBJ databases">
        <authorList>
            <person name="Benchimol M."/>
            <person name="Almeida L.G."/>
            <person name="Vasconcelos A.T."/>
            <person name="Perreira-Neves A."/>
            <person name="Rosa I.A."/>
            <person name="Tasca T."/>
            <person name="Bogo M.R."/>
            <person name="de Souza W."/>
        </authorList>
    </citation>
    <scope>NUCLEOTIDE SEQUENCE [LARGE SCALE GENOMIC DNA]</scope>
    <source>
        <strain evidence="1">K</strain>
    </source>
</reference>
<accession>A0A1J4JIH5</accession>
<sequence length="117" mass="12758">MEGDLFAKLFDDKVGEFFPEKVYLRSGECFETDGDCDFIGEASLNELLRPGLYLGDENFSLSGDTWPDVVGPNLLGDKSSFLGDFKGDSGFLEYLISVFSGDLALKRSVPGSPALEL</sequence>
<dbReference type="EMBL" id="MLAK01001028">
    <property type="protein sequence ID" value="OHS98992.1"/>
    <property type="molecule type" value="Genomic_DNA"/>
</dbReference>
<organism evidence="1 2">
    <name type="scientific">Tritrichomonas foetus</name>
    <dbReference type="NCBI Taxonomy" id="1144522"/>
    <lineage>
        <taxon>Eukaryota</taxon>
        <taxon>Metamonada</taxon>
        <taxon>Parabasalia</taxon>
        <taxon>Tritrichomonadida</taxon>
        <taxon>Tritrichomonadidae</taxon>
        <taxon>Tritrichomonas</taxon>
    </lineage>
</organism>
<protein>
    <submittedName>
        <fullName evidence="1">Uncharacterized protein</fullName>
    </submittedName>
</protein>
<dbReference type="VEuPathDB" id="TrichDB:TRFO_34642"/>
<keyword evidence="2" id="KW-1185">Reference proteome</keyword>
<evidence type="ECO:0000313" key="2">
    <source>
        <dbReference type="Proteomes" id="UP000179807"/>
    </source>
</evidence>
<evidence type="ECO:0000313" key="1">
    <source>
        <dbReference type="EMBL" id="OHS98992.1"/>
    </source>
</evidence>